<organism evidence="1 2">
    <name type="scientific">Solanum commersonii</name>
    <name type="common">Commerson's wild potato</name>
    <name type="synonym">Commerson's nightshade</name>
    <dbReference type="NCBI Taxonomy" id="4109"/>
    <lineage>
        <taxon>Eukaryota</taxon>
        <taxon>Viridiplantae</taxon>
        <taxon>Streptophyta</taxon>
        <taxon>Embryophyta</taxon>
        <taxon>Tracheophyta</taxon>
        <taxon>Spermatophyta</taxon>
        <taxon>Magnoliopsida</taxon>
        <taxon>eudicotyledons</taxon>
        <taxon>Gunneridae</taxon>
        <taxon>Pentapetalae</taxon>
        <taxon>asterids</taxon>
        <taxon>lamiids</taxon>
        <taxon>Solanales</taxon>
        <taxon>Solanaceae</taxon>
        <taxon>Solanoideae</taxon>
        <taxon>Solaneae</taxon>
        <taxon>Solanum</taxon>
    </lineage>
</organism>
<gene>
    <name evidence="1" type="ORF">H5410_035180</name>
</gene>
<sequence>MPKGSPGKRHFFGRCCSVILFTDNITLIDKTGVGVNDMMKGKLQVSWVHNPRRQIDDDVAHHIGARLVNWRLTISVPCYKNVSKLKGKFYRMAIRPTLLYGVEGWPVNVQKIKVAEMRMIK</sequence>
<evidence type="ECO:0000313" key="2">
    <source>
        <dbReference type="Proteomes" id="UP000824120"/>
    </source>
</evidence>
<dbReference type="EMBL" id="JACXVP010000007">
    <property type="protein sequence ID" value="KAG5593948.1"/>
    <property type="molecule type" value="Genomic_DNA"/>
</dbReference>
<evidence type="ECO:0000313" key="1">
    <source>
        <dbReference type="EMBL" id="KAG5593948.1"/>
    </source>
</evidence>
<proteinExistence type="predicted"/>
<dbReference type="AlphaFoldDB" id="A0A9J5Y3V8"/>
<dbReference type="Proteomes" id="UP000824120">
    <property type="component" value="Chromosome 7"/>
</dbReference>
<dbReference type="OrthoDB" id="1305822at2759"/>
<comment type="caution">
    <text evidence="1">The sequence shown here is derived from an EMBL/GenBank/DDBJ whole genome shotgun (WGS) entry which is preliminary data.</text>
</comment>
<keyword evidence="2" id="KW-1185">Reference proteome</keyword>
<reference evidence="1 2" key="1">
    <citation type="submission" date="2020-09" db="EMBL/GenBank/DDBJ databases">
        <title>De no assembly of potato wild relative species, Solanum commersonii.</title>
        <authorList>
            <person name="Cho K."/>
        </authorList>
    </citation>
    <scope>NUCLEOTIDE SEQUENCE [LARGE SCALE GENOMIC DNA]</scope>
    <source>
        <strain evidence="1">LZ3.2</strain>
        <tissue evidence="1">Leaf</tissue>
    </source>
</reference>
<protein>
    <submittedName>
        <fullName evidence="1">Uncharacterized protein</fullName>
    </submittedName>
</protein>
<dbReference type="PANTHER" id="PTHR46238:SF8">
    <property type="entry name" value="ENDONUCLEASE_EXONUCLEASE_PHOSPHATASE DOMAIN-CONTAINING PROTEIN"/>
    <property type="match status" value="1"/>
</dbReference>
<name>A0A9J5Y3V8_SOLCO</name>
<dbReference type="PANTHER" id="PTHR46238">
    <property type="entry name" value="REVERSE TRANSCRIPTASE DOMAIN-CONTAINING PROTEIN"/>
    <property type="match status" value="1"/>
</dbReference>
<accession>A0A9J5Y3V8</accession>